<comment type="caution">
    <text evidence="8">The sequence shown here is derived from an EMBL/GenBank/DDBJ whole genome shotgun (WGS) entry which is preliminary data.</text>
</comment>
<evidence type="ECO:0000256" key="1">
    <source>
        <dbReference type="ARBA" id="ARBA00004123"/>
    </source>
</evidence>
<dbReference type="Proteomes" id="UP000541444">
    <property type="component" value="Unassembled WGS sequence"/>
</dbReference>
<dbReference type="InterPro" id="IPR015495">
    <property type="entry name" value="Myb_TF_plants"/>
</dbReference>
<dbReference type="PROSITE" id="PS51294">
    <property type="entry name" value="HTH_MYB"/>
    <property type="match status" value="2"/>
</dbReference>
<evidence type="ECO:0000313" key="8">
    <source>
        <dbReference type="EMBL" id="KAF6165889.1"/>
    </source>
</evidence>
<reference evidence="8 9" key="1">
    <citation type="journal article" date="2020" name="IScience">
        <title>Genome Sequencing of the Endangered Kingdonia uniflora (Circaeasteraceae, Ranunculales) Reveals Potential Mechanisms of Evolutionary Specialization.</title>
        <authorList>
            <person name="Sun Y."/>
            <person name="Deng T."/>
            <person name="Zhang A."/>
            <person name="Moore M.J."/>
            <person name="Landis J.B."/>
            <person name="Lin N."/>
            <person name="Zhang H."/>
            <person name="Zhang X."/>
            <person name="Huang J."/>
            <person name="Zhang X."/>
            <person name="Sun H."/>
            <person name="Wang H."/>
        </authorList>
    </citation>
    <scope>NUCLEOTIDE SEQUENCE [LARGE SCALE GENOMIC DNA]</scope>
    <source>
        <strain evidence="8">TB1705</strain>
        <tissue evidence="8">Leaf</tissue>
    </source>
</reference>
<dbReference type="PANTHER" id="PTHR47999">
    <property type="entry name" value="TRANSCRIPTION FACTOR MYB8-RELATED-RELATED"/>
    <property type="match status" value="1"/>
</dbReference>
<dbReference type="SUPFAM" id="SSF46689">
    <property type="entry name" value="Homeodomain-like"/>
    <property type="match status" value="1"/>
</dbReference>
<evidence type="ECO:0000259" key="6">
    <source>
        <dbReference type="PROSITE" id="PS50090"/>
    </source>
</evidence>
<evidence type="ECO:0000256" key="4">
    <source>
        <dbReference type="ARBA" id="ARBA00023242"/>
    </source>
</evidence>
<dbReference type="SMART" id="SM00717">
    <property type="entry name" value="SANT"/>
    <property type="match status" value="2"/>
</dbReference>
<proteinExistence type="predicted"/>
<gene>
    <name evidence="8" type="ORF">GIB67_012786</name>
</gene>
<keyword evidence="2" id="KW-0677">Repeat</keyword>
<feature type="domain" description="Myb-like" evidence="6">
    <location>
        <begin position="9"/>
        <end position="61"/>
    </location>
</feature>
<dbReference type="GO" id="GO:0005634">
    <property type="term" value="C:nucleus"/>
    <property type="evidence" value="ECO:0007669"/>
    <property type="project" value="UniProtKB-SubCell"/>
</dbReference>
<dbReference type="InterPro" id="IPR001005">
    <property type="entry name" value="SANT/Myb"/>
</dbReference>
<dbReference type="AlphaFoldDB" id="A0A7J7NF77"/>
<keyword evidence="3" id="KW-0238">DNA-binding</keyword>
<dbReference type="FunFam" id="1.10.10.60:FF:000001">
    <property type="entry name" value="MYB-related transcription factor"/>
    <property type="match status" value="1"/>
</dbReference>
<name>A0A7J7NF77_9MAGN</name>
<sequence>MGRRPCCAKVGMNRGAWTTQEDRILTEYIHVHGEGGWRNLPTQAGLKRCGKSCRLRWLNYLRPDIKRGNITPEEEVLIIELQEELGNRWSQIAGRLPGRTDNEIKNYWNTHLSKKVRSHPDVNSNKKSTPASPQSPPTPKNESRVVRAKVSRSTKVFFDDPQLDKVEPTIINEVPEENKAPEPQLPSDDFMEEICDLSDFLNSDFPDLSEFQYNTIQVDDSANYSNEISPSTSSNDQVGFDHRENFHQQYWTTDYNNEISPATSSNNQVGFHHQGKNLQQQQYWTTDSTESNCFQLDDLQSLATFLDSEED</sequence>
<feature type="domain" description="HTH myb-type" evidence="7">
    <location>
        <begin position="9"/>
        <end position="61"/>
    </location>
</feature>
<keyword evidence="4" id="KW-0539">Nucleus</keyword>
<dbReference type="InterPro" id="IPR009057">
    <property type="entry name" value="Homeodomain-like_sf"/>
</dbReference>
<dbReference type="PANTHER" id="PTHR47999:SF96">
    <property type="entry name" value="TRANSCRIPTION REPRESSOR MYB6-LIKE"/>
    <property type="match status" value="1"/>
</dbReference>
<evidence type="ECO:0000256" key="5">
    <source>
        <dbReference type="SAM" id="MobiDB-lite"/>
    </source>
</evidence>
<dbReference type="InterPro" id="IPR017930">
    <property type="entry name" value="Myb_dom"/>
</dbReference>
<dbReference type="GO" id="GO:0003677">
    <property type="term" value="F:DNA binding"/>
    <property type="evidence" value="ECO:0007669"/>
    <property type="project" value="UniProtKB-KW"/>
</dbReference>
<evidence type="ECO:0000259" key="7">
    <source>
        <dbReference type="PROSITE" id="PS51294"/>
    </source>
</evidence>
<comment type="subcellular location">
    <subcellularLocation>
        <location evidence="1">Nucleus</location>
    </subcellularLocation>
</comment>
<feature type="domain" description="Myb-like" evidence="6">
    <location>
        <begin position="62"/>
        <end position="112"/>
    </location>
</feature>
<dbReference type="CDD" id="cd00167">
    <property type="entry name" value="SANT"/>
    <property type="match status" value="2"/>
</dbReference>
<dbReference type="OrthoDB" id="2143914at2759"/>
<feature type="region of interest" description="Disordered" evidence="5">
    <location>
        <begin position="115"/>
        <end position="147"/>
    </location>
</feature>
<protein>
    <submittedName>
        <fullName evidence="8">Uncharacterized protein</fullName>
    </submittedName>
</protein>
<accession>A0A7J7NF77</accession>
<feature type="domain" description="HTH myb-type" evidence="7">
    <location>
        <begin position="62"/>
        <end position="116"/>
    </location>
</feature>
<dbReference type="Pfam" id="PF00249">
    <property type="entry name" value="Myb_DNA-binding"/>
    <property type="match status" value="2"/>
</dbReference>
<organism evidence="8 9">
    <name type="scientific">Kingdonia uniflora</name>
    <dbReference type="NCBI Taxonomy" id="39325"/>
    <lineage>
        <taxon>Eukaryota</taxon>
        <taxon>Viridiplantae</taxon>
        <taxon>Streptophyta</taxon>
        <taxon>Embryophyta</taxon>
        <taxon>Tracheophyta</taxon>
        <taxon>Spermatophyta</taxon>
        <taxon>Magnoliopsida</taxon>
        <taxon>Ranunculales</taxon>
        <taxon>Circaeasteraceae</taxon>
        <taxon>Kingdonia</taxon>
    </lineage>
</organism>
<keyword evidence="9" id="KW-1185">Reference proteome</keyword>
<evidence type="ECO:0000313" key="9">
    <source>
        <dbReference type="Proteomes" id="UP000541444"/>
    </source>
</evidence>
<dbReference type="PROSITE" id="PS50090">
    <property type="entry name" value="MYB_LIKE"/>
    <property type="match status" value="2"/>
</dbReference>
<evidence type="ECO:0000256" key="3">
    <source>
        <dbReference type="ARBA" id="ARBA00023125"/>
    </source>
</evidence>
<evidence type="ECO:0000256" key="2">
    <source>
        <dbReference type="ARBA" id="ARBA00022737"/>
    </source>
</evidence>
<dbReference type="EMBL" id="JACGCM010000816">
    <property type="protein sequence ID" value="KAF6165889.1"/>
    <property type="molecule type" value="Genomic_DNA"/>
</dbReference>
<dbReference type="Gene3D" id="1.10.10.60">
    <property type="entry name" value="Homeodomain-like"/>
    <property type="match status" value="2"/>
</dbReference>